<keyword evidence="7" id="KW-0732">Signal</keyword>
<reference evidence="10" key="1">
    <citation type="submission" date="2020-02" db="EMBL/GenBank/DDBJ databases">
        <authorList>
            <person name="Meier V. D."/>
        </authorList>
    </citation>
    <scope>NUCLEOTIDE SEQUENCE</scope>
    <source>
        <strain evidence="10">AVDCRST_MAG56</strain>
    </source>
</reference>
<evidence type="ECO:0000259" key="8">
    <source>
        <dbReference type="Pfam" id="PF00675"/>
    </source>
</evidence>
<protein>
    <submittedName>
        <fullName evidence="10">Insulinase-like:Peptidase M16, C-terminal</fullName>
    </submittedName>
</protein>
<dbReference type="InterPro" id="IPR011249">
    <property type="entry name" value="Metalloenz_LuxS/M16"/>
</dbReference>
<dbReference type="SUPFAM" id="SSF63411">
    <property type="entry name" value="LuxS/MPP-like metallohydrolase"/>
    <property type="match status" value="2"/>
</dbReference>
<evidence type="ECO:0000256" key="3">
    <source>
        <dbReference type="ARBA" id="ARBA00022801"/>
    </source>
</evidence>
<dbReference type="InterPro" id="IPR011765">
    <property type="entry name" value="Pept_M16_N"/>
</dbReference>
<comment type="similarity">
    <text evidence="1">Belongs to the peptidase M16 family.</text>
</comment>
<keyword evidence="2" id="KW-0645">Protease</keyword>
<evidence type="ECO:0000313" key="10">
    <source>
        <dbReference type="EMBL" id="CAA9343879.1"/>
    </source>
</evidence>
<dbReference type="GO" id="GO:0008237">
    <property type="term" value="F:metallopeptidase activity"/>
    <property type="evidence" value="ECO:0007669"/>
    <property type="project" value="UniProtKB-KW"/>
</dbReference>
<dbReference type="AlphaFoldDB" id="A0A6J4LXW7"/>
<dbReference type="GO" id="GO:0006508">
    <property type="term" value="P:proteolysis"/>
    <property type="evidence" value="ECO:0007669"/>
    <property type="project" value="UniProtKB-KW"/>
</dbReference>
<dbReference type="InterPro" id="IPR050626">
    <property type="entry name" value="Peptidase_M16"/>
</dbReference>
<evidence type="ECO:0000259" key="9">
    <source>
        <dbReference type="Pfam" id="PF05193"/>
    </source>
</evidence>
<evidence type="ECO:0000256" key="2">
    <source>
        <dbReference type="ARBA" id="ARBA00022670"/>
    </source>
</evidence>
<feature type="signal peptide" evidence="7">
    <location>
        <begin position="1"/>
        <end position="20"/>
    </location>
</feature>
<keyword evidence="3" id="KW-0378">Hydrolase</keyword>
<dbReference type="EMBL" id="CADCTQ010000676">
    <property type="protein sequence ID" value="CAA9343879.1"/>
    <property type="molecule type" value="Genomic_DNA"/>
</dbReference>
<feature type="domain" description="Peptidase M16 C-terminal" evidence="9">
    <location>
        <begin position="194"/>
        <end position="369"/>
    </location>
</feature>
<dbReference type="PANTHER" id="PTHR43690">
    <property type="entry name" value="NARDILYSIN"/>
    <property type="match status" value="1"/>
</dbReference>
<dbReference type="Pfam" id="PF05193">
    <property type="entry name" value="Peptidase_M16_C"/>
    <property type="match status" value="1"/>
</dbReference>
<feature type="compositionally biased region" description="Low complexity" evidence="6">
    <location>
        <begin position="452"/>
        <end position="470"/>
    </location>
</feature>
<dbReference type="Gene3D" id="3.30.830.10">
    <property type="entry name" value="Metalloenzyme, LuxS/M16 peptidase-like"/>
    <property type="match status" value="2"/>
</dbReference>
<dbReference type="GO" id="GO:0046872">
    <property type="term" value="F:metal ion binding"/>
    <property type="evidence" value="ECO:0007669"/>
    <property type="project" value="InterPro"/>
</dbReference>
<feature type="region of interest" description="Disordered" evidence="6">
    <location>
        <begin position="438"/>
        <end position="484"/>
    </location>
</feature>
<accession>A0A6J4LXW7</accession>
<proteinExistence type="inferred from homology"/>
<gene>
    <name evidence="10" type="ORF">AVDCRST_MAG56-8048</name>
</gene>
<name>A0A6J4LXW7_9SPHI</name>
<evidence type="ECO:0000256" key="1">
    <source>
        <dbReference type="ARBA" id="ARBA00007261"/>
    </source>
</evidence>
<dbReference type="Pfam" id="PF00675">
    <property type="entry name" value="Peptidase_M16"/>
    <property type="match status" value="1"/>
</dbReference>
<evidence type="ECO:0000256" key="7">
    <source>
        <dbReference type="SAM" id="SignalP"/>
    </source>
</evidence>
<sequence>MKPIPILLLLAVLLSTAAVAQEPRIKFTEYELPNGLKVLLHQDNSTPIVAVTVMYHVGSKNEQANRTGFAHFFEHLLFEGSEHMKRGDFDKLNKNAGGTNNANTSQDRTFYYQIFPSNQLELGLWMESERMLHAKIDQAGVDTQREVVKEEKRQRIDNQPYGSILEETLKRAYKVHPYRWAPIGSMEDLNAAKLEEFVAFYKEFYVPNNAILSIAGDIDVEKTKGLISKYFGDIPKGTKPIYRPDVTEPPQAAETRDVVYDNVTLPAIIQSYHIPAQGTEDYYPLQMLTTLLSGGESSRFSREIKDKQQKVVAVGAFPFALEDPGLFLTFGIANMGVKPEEVENAMDDEVGKVQKELISEAEFQKLRNQIENEFVSGNATVAGIAENLANYEMYFSDANLINTELERYMKVTREDIQRVAQKYLTKGNRVVLHYMPKSAQPAGQAQPEPGVQAAQPGQPETPAAPAEAAPAPQPEKGRKKKKKQ</sequence>
<organism evidence="10">
    <name type="scientific">uncultured Cytophagales bacterium</name>
    <dbReference type="NCBI Taxonomy" id="158755"/>
    <lineage>
        <taxon>Bacteria</taxon>
        <taxon>Pseudomonadati</taxon>
        <taxon>Bacteroidota</taxon>
        <taxon>Sphingobacteriia</taxon>
        <taxon>Sphingobacteriales</taxon>
        <taxon>environmental samples</taxon>
    </lineage>
</organism>
<feature type="chain" id="PRO_5027035859" evidence="7">
    <location>
        <begin position="21"/>
        <end position="484"/>
    </location>
</feature>
<evidence type="ECO:0000256" key="4">
    <source>
        <dbReference type="ARBA" id="ARBA00022833"/>
    </source>
</evidence>
<dbReference type="InterPro" id="IPR007863">
    <property type="entry name" value="Peptidase_M16_C"/>
</dbReference>
<feature type="domain" description="Peptidase M16 N-terminal" evidence="8">
    <location>
        <begin position="37"/>
        <end position="174"/>
    </location>
</feature>
<evidence type="ECO:0000256" key="6">
    <source>
        <dbReference type="SAM" id="MobiDB-lite"/>
    </source>
</evidence>
<keyword evidence="4" id="KW-0862">Zinc</keyword>
<evidence type="ECO:0000256" key="5">
    <source>
        <dbReference type="ARBA" id="ARBA00023049"/>
    </source>
</evidence>
<keyword evidence="5" id="KW-0482">Metalloprotease</keyword>
<dbReference type="PANTHER" id="PTHR43690:SF17">
    <property type="entry name" value="PROTEIN YHJJ"/>
    <property type="match status" value="1"/>
</dbReference>